<dbReference type="EC" id="6.3.4.15" evidence="5"/>
<proteinExistence type="predicted"/>
<keyword evidence="10" id="KW-1185">Reference proteome</keyword>
<comment type="caution">
    <text evidence="9">The sequence shown here is derived from an EMBL/GenBank/DDBJ whole genome shotgun (WGS) entry which is preliminary data.</text>
</comment>
<dbReference type="SUPFAM" id="SSF55681">
    <property type="entry name" value="Class II aaRS and biotin synthetases"/>
    <property type="match status" value="1"/>
</dbReference>
<evidence type="ECO:0000256" key="2">
    <source>
        <dbReference type="ARBA" id="ARBA00022741"/>
    </source>
</evidence>
<dbReference type="Gene3D" id="2.30.30.100">
    <property type="match status" value="1"/>
</dbReference>
<feature type="region of interest" description="Disordered" evidence="6">
    <location>
        <begin position="163"/>
        <end position="182"/>
    </location>
</feature>
<protein>
    <recommendedName>
        <fullName evidence="5">biotin--[biotin carboxyl-carrier protein] ligase</fullName>
        <ecNumber evidence="5">6.3.4.15</ecNumber>
    </recommendedName>
</protein>
<evidence type="ECO:0000256" key="4">
    <source>
        <dbReference type="ARBA" id="ARBA00023267"/>
    </source>
</evidence>
<dbReference type="SUPFAM" id="SSF50037">
    <property type="entry name" value="C-terminal domain of transcriptional repressors"/>
    <property type="match status" value="1"/>
</dbReference>
<dbReference type="Pfam" id="PF02237">
    <property type="entry name" value="BPL_C"/>
    <property type="match status" value="1"/>
</dbReference>
<dbReference type="InterPro" id="IPR004143">
    <property type="entry name" value="BPL_LPL_catalytic"/>
</dbReference>
<reference evidence="9" key="1">
    <citation type="submission" date="2023-07" db="EMBL/GenBank/DDBJ databases">
        <title>Sequencing the genomes of 1000 actinobacteria strains.</title>
        <authorList>
            <person name="Klenk H.-P."/>
        </authorList>
    </citation>
    <scope>NUCLEOTIDE SEQUENCE</scope>
    <source>
        <strain evidence="9">DSM 13068</strain>
    </source>
</reference>
<organism evidence="9 10">
    <name type="scientific">Pseudoglutamicibacter albus</name>
    <dbReference type="NCBI Taxonomy" id="98671"/>
    <lineage>
        <taxon>Bacteria</taxon>
        <taxon>Bacillati</taxon>
        <taxon>Actinomycetota</taxon>
        <taxon>Actinomycetes</taxon>
        <taxon>Micrococcales</taxon>
        <taxon>Micrococcaceae</taxon>
        <taxon>Pseudoglutamicibacter</taxon>
    </lineage>
</organism>
<dbReference type="PANTHER" id="PTHR12835">
    <property type="entry name" value="BIOTIN PROTEIN LIGASE"/>
    <property type="match status" value="1"/>
</dbReference>
<dbReference type="InterPro" id="IPR008988">
    <property type="entry name" value="Transcriptional_repressor_C"/>
</dbReference>
<evidence type="ECO:0000259" key="7">
    <source>
        <dbReference type="Pfam" id="PF02237"/>
    </source>
</evidence>
<dbReference type="CDD" id="cd16442">
    <property type="entry name" value="BPL"/>
    <property type="match status" value="1"/>
</dbReference>
<dbReference type="RefSeq" id="WP_310245793.1">
    <property type="nucleotide sequence ID" value="NZ_JAVDXX010000001.1"/>
</dbReference>
<name>A0ABU1YXR5_9MICC</name>
<dbReference type="Gene3D" id="3.30.930.10">
    <property type="entry name" value="Bira Bifunctional Protein, Domain 2"/>
    <property type="match status" value="1"/>
</dbReference>
<evidence type="ECO:0000256" key="6">
    <source>
        <dbReference type="SAM" id="MobiDB-lite"/>
    </source>
</evidence>
<keyword evidence="1 9" id="KW-0436">Ligase</keyword>
<evidence type="ECO:0000256" key="3">
    <source>
        <dbReference type="ARBA" id="ARBA00022840"/>
    </source>
</evidence>
<dbReference type="InterPro" id="IPR004408">
    <property type="entry name" value="Biotin_CoA_COase_ligase"/>
</dbReference>
<dbReference type="Pfam" id="PF03099">
    <property type="entry name" value="BPL_LplA_LipB"/>
    <property type="match status" value="1"/>
</dbReference>
<gene>
    <name evidence="9" type="ORF">J2S67_000400</name>
</gene>
<dbReference type="InterPro" id="IPR003142">
    <property type="entry name" value="BPL_C"/>
</dbReference>
<evidence type="ECO:0000256" key="1">
    <source>
        <dbReference type="ARBA" id="ARBA00022598"/>
    </source>
</evidence>
<feature type="domain" description="Biotin protein ligase C-terminal" evidence="7">
    <location>
        <begin position="299"/>
        <end position="346"/>
    </location>
</feature>
<evidence type="ECO:0000313" key="9">
    <source>
        <dbReference type="EMBL" id="MDR7293132.1"/>
    </source>
</evidence>
<evidence type="ECO:0000259" key="8">
    <source>
        <dbReference type="Pfam" id="PF03099"/>
    </source>
</evidence>
<evidence type="ECO:0000256" key="5">
    <source>
        <dbReference type="ARBA" id="ARBA00024227"/>
    </source>
</evidence>
<dbReference type="GO" id="GO:0004077">
    <property type="term" value="F:biotin--[biotin carboxyl-carrier protein] ligase activity"/>
    <property type="evidence" value="ECO:0007669"/>
    <property type="project" value="UniProtKB-EC"/>
</dbReference>
<feature type="domain" description="BPL/LPL catalytic" evidence="8">
    <location>
        <begin position="66"/>
        <end position="156"/>
    </location>
</feature>
<dbReference type="PANTHER" id="PTHR12835:SF5">
    <property type="entry name" value="BIOTIN--PROTEIN LIGASE"/>
    <property type="match status" value="1"/>
</dbReference>
<keyword evidence="2" id="KW-0547">Nucleotide-binding</keyword>
<dbReference type="Proteomes" id="UP001180715">
    <property type="component" value="Unassembled WGS sequence"/>
</dbReference>
<evidence type="ECO:0000313" key="10">
    <source>
        <dbReference type="Proteomes" id="UP001180715"/>
    </source>
</evidence>
<dbReference type="EMBL" id="JAVDXX010000001">
    <property type="protein sequence ID" value="MDR7293132.1"/>
    <property type="molecule type" value="Genomic_DNA"/>
</dbReference>
<dbReference type="InterPro" id="IPR045864">
    <property type="entry name" value="aa-tRNA-synth_II/BPL/LPL"/>
</dbReference>
<keyword evidence="4" id="KW-0092">Biotin</keyword>
<keyword evidence="3" id="KW-0067">ATP-binding</keyword>
<accession>A0ABU1YXR5</accession>
<sequence length="355" mass="36365">MHTPERLEADIITANASAEWAALHGSERSAAWPRLIVEDHTDSTNEDAINLLASGELGGPDMPDASGTLIVTLDQRSGKGRLGRDWETPAGSGLAMSLVIQAPASVPTESLAMASTLVGLVWRDVLAAATASDVSLKWPNDVLIDGEKVAGILAQVAPSLPGPRGVSVGDSKTGVDKTGLTDKTGVTGKNGVADKTGVTDKTGGAGVAGAGGAGGGGLNLVVGIGTNLTQAKEDLPVPTATSLALHNCTTDVHHLVSAFWTRAIAVLSEWLPAGGPLDQPLGSLGCMSLIDATRKHCATIGVDVRVQLPHEVTIAGVARDIDAYGHLIVEDGTGKRHQISAGDVIHVRRSDGHYA</sequence>